<gene>
    <name evidence="5" type="ORF">PAM7066_01609</name>
</gene>
<name>A0A1Y5SDI4_9RHOB</name>
<dbReference type="STRING" id="315423.SAMN04488020_103327"/>
<dbReference type="Gene3D" id="1.10.10.10">
    <property type="entry name" value="Winged helix-like DNA-binding domain superfamily/Winged helix DNA-binding domain"/>
    <property type="match status" value="2"/>
</dbReference>
<dbReference type="PANTHER" id="PTHR43537:SF24">
    <property type="entry name" value="GLUCONATE OPERON TRANSCRIPTIONAL REPRESSOR"/>
    <property type="match status" value="1"/>
</dbReference>
<evidence type="ECO:0000313" key="6">
    <source>
        <dbReference type="Proteomes" id="UP000193870"/>
    </source>
</evidence>
<dbReference type="EMBL" id="FWFV01000003">
    <property type="protein sequence ID" value="SLN37540.1"/>
    <property type="molecule type" value="Genomic_DNA"/>
</dbReference>
<keyword evidence="6" id="KW-1185">Reference proteome</keyword>
<dbReference type="SUPFAM" id="SSF48008">
    <property type="entry name" value="GntR ligand-binding domain-like"/>
    <property type="match status" value="1"/>
</dbReference>
<evidence type="ECO:0000259" key="4">
    <source>
        <dbReference type="PROSITE" id="PS50949"/>
    </source>
</evidence>
<proteinExistence type="predicted"/>
<dbReference type="Pfam" id="PF00392">
    <property type="entry name" value="GntR"/>
    <property type="match status" value="1"/>
</dbReference>
<dbReference type="InterPro" id="IPR036388">
    <property type="entry name" value="WH-like_DNA-bd_sf"/>
</dbReference>
<keyword evidence="3" id="KW-0804">Transcription</keyword>
<dbReference type="Proteomes" id="UP000193870">
    <property type="component" value="Unassembled WGS sequence"/>
</dbReference>
<dbReference type="RefSeq" id="WP_175484595.1">
    <property type="nucleotide sequence ID" value="NZ_FOPF01000003.1"/>
</dbReference>
<sequence length="335" mass="36776">MRDRTGSSEPAGAEPPLYHRIVGVLSAEISEGSLERGTRLLESRVATRFGVSRAPARQALAELAAGGFVVQARAPSRGYVVAAPPEPREDTGATAPAAPVSFETRPTWQRIYSEAEEAITSRIAFGDWRVIETALGSHFGVSRTVAREVLARLQSRGLVMHEGKRWIAPQLSDRRVHELYELRAILEPAALESAAAGIPPSELDRMIGSLRAAMKDAPTAEGLDGLERELHLDLIGQCTNGMLRQTMLQTQSLLLAHRFFYRFTADMYPIEPFLGEHLDVVEHLRQGRLSESQHALRAHLTASSERAVERIANVRGLVRLDPISFLEPIPEGSGD</sequence>
<dbReference type="GO" id="GO:0003677">
    <property type="term" value="F:DNA binding"/>
    <property type="evidence" value="ECO:0007669"/>
    <property type="project" value="UniProtKB-KW"/>
</dbReference>
<dbReference type="SUPFAM" id="SSF46785">
    <property type="entry name" value="Winged helix' DNA-binding domain"/>
    <property type="match status" value="2"/>
</dbReference>
<evidence type="ECO:0000256" key="2">
    <source>
        <dbReference type="ARBA" id="ARBA00023125"/>
    </source>
</evidence>
<dbReference type="InterPro" id="IPR036390">
    <property type="entry name" value="WH_DNA-bd_sf"/>
</dbReference>
<protein>
    <submittedName>
        <fullName evidence="5">Colanic acid/biofilm transcriptional regulator</fullName>
    </submittedName>
</protein>
<organism evidence="5 6">
    <name type="scientific">Palleronia marisminoris</name>
    <dbReference type="NCBI Taxonomy" id="315423"/>
    <lineage>
        <taxon>Bacteria</taxon>
        <taxon>Pseudomonadati</taxon>
        <taxon>Pseudomonadota</taxon>
        <taxon>Alphaproteobacteria</taxon>
        <taxon>Rhodobacterales</taxon>
        <taxon>Roseobacteraceae</taxon>
        <taxon>Palleronia</taxon>
    </lineage>
</organism>
<keyword evidence="2" id="KW-0238">DNA-binding</keyword>
<dbReference type="PANTHER" id="PTHR43537">
    <property type="entry name" value="TRANSCRIPTIONAL REGULATOR, GNTR FAMILY"/>
    <property type="match status" value="1"/>
</dbReference>
<dbReference type="SMART" id="SM00345">
    <property type="entry name" value="HTH_GNTR"/>
    <property type="match status" value="2"/>
</dbReference>
<reference evidence="5 6" key="1">
    <citation type="submission" date="2017-03" db="EMBL/GenBank/DDBJ databases">
        <authorList>
            <person name="Afonso C.L."/>
            <person name="Miller P.J."/>
            <person name="Scott M.A."/>
            <person name="Spackman E."/>
            <person name="Goraichik I."/>
            <person name="Dimitrov K.M."/>
            <person name="Suarez D.L."/>
            <person name="Swayne D.E."/>
        </authorList>
    </citation>
    <scope>NUCLEOTIDE SEQUENCE [LARGE SCALE GENOMIC DNA]</scope>
    <source>
        <strain evidence="5 6">CECT 7066</strain>
    </source>
</reference>
<dbReference type="GO" id="GO:0003700">
    <property type="term" value="F:DNA-binding transcription factor activity"/>
    <property type="evidence" value="ECO:0007669"/>
    <property type="project" value="InterPro"/>
</dbReference>
<accession>A0A1Y5SDI4</accession>
<evidence type="ECO:0000256" key="3">
    <source>
        <dbReference type="ARBA" id="ARBA00023163"/>
    </source>
</evidence>
<dbReference type="AlphaFoldDB" id="A0A1Y5SDI4"/>
<dbReference type="Pfam" id="PF07729">
    <property type="entry name" value="FCD"/>
    <property type="match status" value="1"/>
</dbReference>
<dbReference type="InterPro" id="IPR011711">
    <property type="entry name" value="GntR_C"/>
</dbReference>
<dbReference type="PROSITE" id="PS50949">
    <property type="entry name" value="HTH_GNTR"/>
    <property type="match status" value="1"/>
</dbReference>
<feature type="domain" description="HTH gntR-type" evidence="4">
    <location>
        <begin position="15"/>
        <end position="84"/>
    </location>
</feature>
<dbReference type="InterPro" id="IPR008920">
    <property type="entry name" value="TF_FadR/GntR_C"/>
</dbReference>
<dbReference type="Gene3D" id="1.20.120.530">
    <property type="entry name" value="GntR ligand-binding domain-like"/>
    <property type="match status" value="1"/>
</dbReference>
<evidence type="ECO:0000313" key="5">
    <source>
        <dbReference type="EMBL" id="SLN37540.1"/>
    </source>
</evidence>
<evidence type="ECO:0000256" key="1">
    <source>
        <dbReference type="ARBA" id="ARBA00023015"/>
    </source>
</evidence>
<dbReference type="InterPro" id="IPR000524">
    <property type="entry name" value="Tscrpt_reg_HTH_GntR"/>
</dbReference>
<dbReference type="SMART" id="SM00895">
    <property type="entry name" value="FCD"/>
    <property type="match status" value="1"/>
</dbReference>
<keyword evidence="1" id="KW-0805">Transcription regulation</keyword>